<accession>A0A2T5IFZ3</accession>
<evidence type="ECO:0000256" key="1">
    <source>
        <dbReference type="SAM" id="SignalP"/>
    </source>
</evidence>
<dbReference type="RefSeq" id="WP_108033303.1">
    <property type="nucleotide sequence ID" value="NZ_QAOM01000016.1"/>
</dbReference>
<dbReference type="OrthoDB" id="2168472at2"/>
<dbReference type="Proteomes" id="UP000244161">
    <property type="component" value="Unassembled WGS sequence"/>
</dbReference>
<reference evidence="2 3" key="1">
    <citation type="submission" date="2018-04" db="EMBL/GenBank/DDBJ databases">
        <title>Genomic Encyclopedia of Archaeal and Bacterial Type Strains, Phase II (KMG-II): from individual species to whole genera.</title>
        <authorList>
            <person name="Goeker M."/>
        </authorList>
    </citation>
    <scope>NUCLEOTIDE SEQUENCE [LARGE SCALE GENOMIC DNA]</scope>
    <source>
        <strain evidence="2 3">DSM 18806</strain>
    </source>
</reference>
<feature type="signal peptide" evidence="1">
    <location>
        <begin position="1"/>
        <end position="24"/>
    </location>
</feature>
<gene>
    <name evidence="2" type="ORF">C8U37_11662</name>
</gene>
<name>A0A2T5IFZ3_9LACT</name>
<sequence>MKKLILCFLTTALLSGCGAASSQASINSEVAENEEATVLYTGTVIDSGETHEGGLFVADLVPVESSEAASFDEVILLMEGVPLTDLSSGENIPLSALENGDSVTVTLVEHAPTTMSIPPQIPGMGIVKVEKSK</sequence>
<keyword evidence="3" id="KW-1185">Reference proteome</keyword>
<evidence type="ECO:0000313" key="3">
    <source>
        <dbReference type="Proteomes" id="UP000244161"/>
    </source>
</evidence>
<evidence type="ECO:0000313" key="2">
    <source>
        <dbReference type="EMBL" id="PTQ82721.1"/>
    </source>
</evidence>
<dbReference type="AlphaFoldDB" id="A0A2T5IFZ3"/>
<comment type="caution">
    <text evidence="2">The sequence shown here is derived from an EMBL/GenBank/DDBJ whole genome shotgun (WGS) entry which is preliminary data.</text>
</comment>
<organism evidence="2 3">
    <name type="scientific">Trichococcus patagoniensis</name>
    <dbReference type="NCBI Taxonomy" id="382641"/>
    <lineage>
        <taxon>Bacteria</taxon>
        <taxon>Bacillati</taxon>
        <taxon>Bacillota</taxon>
        <taxon>Bacilli</taxon>
        <taxon>Lactobacillales</taxon>
        <taxon>Carnobacteriaceae</taxon>
        <taxon>Trichococcus</taxon>
    </lineage>
</organism>
<keyword evidence="1" id="KW-0732">Signal</keyword>
<protein>
    <recommendedName>
        <fullName evidence="4">Lipoprotein</fullName>
    </recommendedName>
</protein>
<dbReference type="EMBL" id="QAOM01000016">
    <property type="protein sequence ID" value="PTQ82721.1"/>
    <property type="molecule type" value="Genomic_DNA"/>
</dbReference>
<evidence type="ECO:0008006" key="4">
    <source>
        <dbReference type="Google" id="ProtNLM"/>
    </source>
</evidence>
<feature type="chain" id="PRO_5015468452" description="Lipoprotein" evidence="1">
    <location>
        <begin position="25"/>
        <end position="133"/>
    </location>
</feature>
<proteinExistence type="predicted"/>
<dbReference type="PROSITE" id="PS51257">
    <property type="entry name" value="PROKAR_LIPOPROTEIN"/>
    <property type="match status" value="1"/>
</dbReference>